<evidence type="ECO:0000256" key="7">
    <source>
        <dbReference type="SAM" id="Phobius"/>
    </source>
</evidence>
<feature type="transmembrane region" description="Helical" evidence="7">
    <location>
        <begin position="226"/>
        <end position="246"/>
    </location>
</feature>
<feature type="transmembrane region" description="Helical" evidence="7">
    <location>
        <begin position="344"/>
        <end position="363"/>
    </location>
</feature>
<evidence type="ECO:0000256" key="4">
    <source>
        <dbReference type="ARBA" id="ARBA00022692"/>
    </source>
</evidence>
<dbReference type="NCBIfam" id="NF007412">
    <property type="entry name" value="PRK09950.1"/>
    <property type="match status" value="1"/>
</dbReference>
<feature type="transmembrane region" description="Helical" evidence="7">
    <location>
        <begin position="191"/>
        <end position="214"/>
    </location>
</feature>
<feature type="transmembrane region" description="Helical" evidence="7">
    <location>
        <begin position="89"/>
        <end position="107"/>
    </location>
</feature>
<gene>
    <name evidence="8" type="ORF">CV83915_04585</name>
</gene>
<feature type="transmembrane region" description="Helical" evidence="7">
    <location>
        <begin position="258"/>
        <end position="276"/>
    </location>
</feature>
<sequence length="410" mass="44970">MMSNVKKKDVPLISISLVAILFIAAALSLFPQQSADAANAIYTFVTRTLGSAVQVLVLLAMGLVIYLATSKYGNIRLGEGKPEYSTLSWLFMFICAGLGSSTLYWGVAEWAYYYQTPGLNIAPRSQQALEFSVPYSFFHWGISAWATYTLASLIMAYHFHVRKNKGLSLSGIIAAITGVRPQGPWGKLVDLMFLIATVGALTISLVVTAATFTRGLSALTGLPDNFTVQAFVILLSGGIFCLSSWIGINNGLQRLSKMVGWGAFLLPLLVLIVGPTEFITNSIINAIGLTTQNFLQMSLFTYPLGDGSFTRNWTVFYWLWWISYTPGVAMFVTRVSRGRKIKEVIWGLILGSTVGCWFFFGVMESYAIHQFINGVINVPQVLETLGGETAVQQVLMSLPAGKLFLAHIWV</sequence>
<keyword evidence="6 7" id="KW-0472">Membrane</keyword>
<evidence type="ECO:0000256" key="5">
    <source>
        <dbReference type="ARBA" id="ARBA00022989"/>
    </source>
</evidence>
<evidence type="ECO:0000256" key="1">
    <source>
        <dbReference type="ARBA" id="ARBA00004651"/>
    </source>
</evidence>
<dbReference type="EMBL" id="CP024978">
    <property type="protein sequence ID" value="ATZ34851.1"/>
    <property type="molecule type" value="Genomic_DNA"/>
</dbReference>
<evidence type="ECO:0000256" key="2">
    <source>
        <dbReference type="ARBA" id="ARBA00022448"/>
    </source>
</evidence>
<keyword evidence="4 7" id="KW-0812">Transmembrane</keyword>
<reference evidence="8 9" key="1">
    <citation type="submission" date="2017-11" db="EMBL/GenBank/DDBJ databases">
        <title>Escherichia coli CV839-15 Genome sequencing and assembly.</title>
        <authorList>
            <person name="Li Z."/>
            <person name="Song N."/>
            <person name="Li W."/>
            <person name="Philip H.R."/>
            <person name="Bu Z."/>
            <person name="Siguo L."/>
        </authorList>
    </citation>
    <scope>NUCLEOTIDE SEQUENCE [LARGE SCALE GENOMIC DNA]</scope>
    <source>
        <strain evidence="8 9">CV839-15</strain>
    </source>
</reference>
<evidence type="ECO:0000313" key="8">
    <source>
        <dbReference type="EMBL" id="ATZ34851.1"/>
    </source>
</evidence>
<organism evidence="8 9">
    <name type="scientific">Escherichia coli</name>
    <dbReference type="NCBI Taxonomy" id="562"/>
    <lineage>
        <taxon>Bacteria</taxon>
        <taxon>Pseudomonadati</taxon>
        <taxon>Pseudomonadota</taxon>
        <taxon>Gammaproteobacteria</taxon>
        <taxon>Enterobacterales</taxon>
        <taxon>Enterobacteriaceae</taxon>
        <taxon>Escherichia</taxon>
    </lineage>
</organism>
<dbReference type="Pfam" id="PF02028">
    <property type="entry name" value="BCCT"/>
    <property type="match status" value="1"/>
</dbReference>
<dbReference type="GO" id="GO:0022857">
    <property type="term" value="F:transmembrane transporter activity"/>
    <property type="evidence" value="ECO:0007669"/>
    <property type="project" value="InterPro"/>
</dbReference>
<proteinExistence type="predicted"/>
<evidence type="ECO:0000313" key="9">
    <source>
        <dbReference type="Proteomes" id="UP000236551"/>
    </source>
</evidence>
<dbReference type="AlphaFoldDB" id="A0A2H4TZ69"/>
<dbReference type="InterPro" id="IPR018093">
    <property type="entry name" value="BCCT_CS"/>
</dbReference>
<keyword evidence="3" id="KW-1003">Cell membrane</keyword>
<evidence type="ECO:0000256" key="6">
    <source>
        <dbReference type="ARBA" id="ARBA00023136"/>
    </source>
</evidence>
<keyword evidence="5 7" id="KW-1133">Transmembrane helix</keyword>
<feature type="transmembrane region" description="Helical" evidence="7">
    <location>
        <begin position="315"/>
        <end position="332"/>
    </location>
</feature>
<dbReference type="NCBIfam" id="TIGR00842">
    <property type="entry name" value="bcct"/>
    <property type="match status" value="1"/>
</dbReference>
<dbReference type="PROSITE" id="PS01303">
    <property type="entry name" value="BCCT"/>
    <property type="match status" value="1"/>
</dbReference>
<comment type="subcellular location">
    <subcellularLocation>
        <location evidence="1">Cell membrane</location>
        <topology evidence="1">Multi-pass membrane protein</topology>
    </subcellularLocation>
</comment>
<feature type="transmembrane region" description="Helical" evidence="7">
    <location>
        <begin position="137"/>
        <end position="159"/>
    </location>
</feature>
<feature type="transmembrane region" description="Helical" evidence="7">
    <location>
        <begin position="47"/>
        <end position="68"/>
    </location>
</feature>
<dbReference type="PANTHER" id="PTHR30047">
    <property type="entry name" value="HIGH-AFFINITY CHOLINE TRANSPORT PROTEIN-RELATED"/>
    <property type="match status" value="1"/>
</dbReference>
<accession>A0A2H4TZ69</accession>
<evidence type="ECO:0000256" key="3">
    <source>
        <dbReference type="ARBA" id="ARBA00022475"/>
    </source>
</evidence>
<dbReference type="PANTHER" id="PTHR30047:SF12">
    <property type="entry name" value="BCCT-FAMILY TRANSPORTER"/>
    <property type="match status" value="1"/>
</dbReference>
<name>A0A2H4TZ69_ECOLX</name>
<protein>
    <submittedName>
        <fullName evidence="8">Betaine/carnitine/choline transporter (BCCT) family transporter</fullName>
    </submittedName>
</protein>
<dbReference type="Proteomes" id="UP000236551">
    <property type="component" value="Chromosome"/>
</dbReference>
<dbReference type="InterPro" id="IPR000060">
    <property type="entry name" value="BCCT_transptr"/>
</dbReference>
<keyword evidence="2" id="KW-0813">Transport</keyword>
<dbReference type="GO" id="GO:0005886">
    <property type="term" value="C:plasma membrane"/>
    <property type="evidence" value="ECO:0007669"/>
    <property type="project" value="UniProtKB-SubCell"/>
</dbReference>